<dbReference type="CDD" id="cd00229">
    <property type="entry name" value="SGNH_hydrolase"/>
    <property type="match status" value="1"/>
</dbReference>
<dbReference type="KEGG" id="mew:MSWAN_1358"/>
<dbReference type="GO" id="GO:0004622">
    <property type="term" value="F:phosphatidylcholine lysophospholipase activity"/>
    <property type="evidence" value="ECO:0007669"/>
    <property type="project" value="TreeGrafter"/>
</dbReference>
<evidence type="ECO:0000313" key="1">
    <source>
        <dbReference type="EMBL" id="AEG18373.1"/>
    </source>
</evidence>
<dbReference type="PANTHER" id="PTHR30383:SF5">
    <property type="entry name" value="SGNH HYDROLASE-TYPE ESTERASE DOMAIN-CONTAINING PROTEIN"/>
    <property type="match status" value="1"/>
</dbReference>
<dbReference type="Proteomes" id="UP000009231">
    <property type="component" value="Chromosome"/>
</dbReference>
<dbReference type="InterPro" id="IPR001087">
    <property type="entry name" value="GDSL"/>
</dbReference>
<accession>F6D706</accession>
<dbReference type="PANTHER" id="PTHR30383">
    <property type="entry name" value="THIOESTERASE 1/PROTEASE 1/LYSOPHOSPHOLIPASE L1"/>
    <property type="match status" value="1"/>
</dbReference>
<dbReference type="GeneID" id="10668863"/>
<dbReference type="SUPFAM" id="SSF52266">
    <property type="entry name" value="SGNH hydrolase"/>
    <property type="match status" value="1"/>
</dbReference>
<dbReference type="HOGENOM" id="CLU_1118225_0_0_2"/>
<protein>
    <submittedName>
        <fullName evidence="1">Lipolytic protein G-D-S-L family</fullName>
    </submittedName>
</protein>
<dbReference type="OrthoDB" id="351137at2157"/>
<dbReference type="Pfam" id="PF00657">
    <property type="entry name" value="Lipase_GDSL"/>
    <property type="match status" value="1"/>
</dbReference>
<proteinExistence type="predicted"/>
<dbReference type="AlphaFoldDB" id="F6D706"/>
<reference evidence="1 2" key="1">
    <citation type="journal article" date="2014" name="Int. J. Syst. Evol. Microbiol.">
        <title>Methanobacterium paludis sp. nov. and a novel strain of Methanobacterium lacus isolated from northern peatlands.</title>
        <authorList>
            <person name="Cadillo-Quiroz H."/>
            <person name="Brauer S.L."/>
            <person name="Goodson N."/>
            <person name="Yavitt J.B."/>
            <person name="Zinder S.H."/>
        </authorList>
    </citation>
    <scope>NUCLEOTIDE SEQUENCE [LARGE SCALE GENOMIC DNA]</scope>
    <source>
        <strain evidence="2">DSM 25820 / JCM 18151 / SWAN1</strain>
    </source>
</reference>
<evidence type="ECO:0000313" key="2">
    <source>
        <dbReference type="Proteomes" id="UP000009231"/>
    </source>
</evidence>
<keyword evidence="2" id="KW-1185">Reference proteome</keyword>
<dbReference type="RefSeq" id="WP_013825874.1">
    <property type="nucleotide sequence ID" value="NC_015574.1"/>
</dbReference>
<organism evidence="1 2">
    <name type="scientific">Methanobacterium paludis (strain DSM 25820 / JCM 18151 / SWAN1)</name>
    <dbReference type="NCBI Taxonomy" id="868131"/>
    <lineage>
        <taxon>Archaea</taxon>
        <taxon>Methanobacteriati</taxon>
        <taxon>Methanobacteriota</taxon>
        <taxon>Methanomada group</taxon>
        <taxon>Methanobacteria</taxon>
        <taxon>Methanobacteriales</taxon>
        <taxon>Methanobacteriaceae</taxon>
        <taxon>Methanobacterium</taxon>
    </lineage>
</organism>
<dbReference type="Gene3D" id="3.40.50.1110">
    <property type="entry name" value="SGNH hydrolase"/>
    <property type="match status" value="1"/>
</dbReference>
<dbReference type="STRING" id="868131.MSWAN_1358"/>
<dbReference type="EMBL" id="CP002772">
    <property type="protein sequence ID" value="AEG18373.1"/>
    <property type="molecule type" value="Genomic_DNA"/>
</dbReference>
<gene>
    <name evidence="1" type="ordered locus">MSWAN_1358</name>
</gene>
<sequence length="248" mass="29287">MIINNKESIKIVTVVGDSLSMVRPSEGIVYQDTYSFKLQKLLGSEFHVVQRSKRMNDFLSQSYQLEDDVLNNGSNVVVFHIGIVDCAPRLFGKKRHFILNLFLQYPVIKNLAYLLIKFKSRYRRFWTHYFPKTFVSESKFRERLEYIVNEIRKKTNSSIILINIADTTERNKFKSYDFEKNIKNYNEIIKEVVKKNYDICNLLNFYDLTKNKEKLLLEDGIHISKKGHDILANSLYNKIKGLEKHGRN</sequence>
<dbReference type="InterPro" id="IPR036514">
    <property type="entry name" value="SGNH_hydro_sf"/>
</dbReference>
<name>F6D706_METPW</name>
<dbReference type="InterPro" id="IPR051532">
    <property type="entry name" value="Ester_Hydrolysis_Enzymes"/>
</dbReference>